<name>A0A975TRB5_9RHOB</name>
<reference evidence="2 3" key="1">
    <citation type="submission" date="2021-07" db="EMBL/GenBank/DDBJ databases">
        <title>Karlodiniumbacter phycospheric gen. nov., sp. nov., a phycosphere bacterium isolated from karlodinium veneficum.</title>
        <authorList>
            <person name="Peng Y."/>
            <person name="Jiang L."/>
            <person name="Lee J."/>
        </authorList>
    </citation>
    <scope>NUCLEOTIDE SEQUENCE</scope>
    <source>
        <strain evidence="2 3">N5</strain>
    </source>
</reference>
<feature type="signal peptide" evidence="1">
    <location>
        <begin position="1"/>
        <end position="22"/>
    </location>
</feature>
<dbReference type="RefSeq" id="WP_257893065.1">
    <property type="nucleotide sequence ID" value="NZ_JAIMBW010000001.1"/>
</dbReference>
<dbReference type="AlphaFoldDB" id="A0A975TRB5"/>
<evidence type="ECO:0000313" key="3">
    <source>
        <dbReference type="Proteomes" id="UP000693972"/>
    </source>
</evidence>
<dbReference type="EMBL" id="CP078073">
    <property type="protein sequence ID" value="QXL86100.1"/>
    <property type="molecule type" value="Genomic_DNA"/>
</dbReference>
<evidence type="ECO:0000313" key="2">
    <source>
        <dbReference type="EMBL" id="QXL86100.1"/>
    </source>
</evidence>
<protein>
    <submittedName>
        <fullName evidence="2">Uncharacterized protein</fullName>
    </submittedName>
</protein>
<keyword evidence="1" id="KW-0732">Signal</keyword>
<accession>A0A975TRB5</accession>
<feature type="chain" id="PRO_5037294633" evidence="1">
    <location>
        <begin position="23"/>
        <end position="159"/>
    </location>
</feature>
<keyword evidence="3" id="KW-1185">Reference proteome</keyword>
<sequence length="159" mass="16573">MRFLNLALVTVASTALPQVAPAQQDIPLVPIGISAEDFDFTGTWNYRTANHSVAGACPNGSPMSGTLEITHSGDAVGLVLTSGATCDPGSMCIYDGAIDDDGNLIVSNTATVDDEGGTAANAIHIFFLTDDMATGHAGSGYVHPSGFECQWSYFIELTR</sequence>
<dbReference type="Proteomes" id="UP000693972">
    <property type="component" value="Unassembled WGS sequence"/>
</dbReference>
<dbReference type="EMBL" id="JAIMBW010000001">
    <property type="protein sequence ID" value="MBY4893370.1"/>
    <property type="molecule type" value="Genomic_DNA"/>
</dbReference>
<evidence type="ECO:0000256" key="1">
    <source>
        <dbReference type="SAM" id="SignalP"/>
    </source>
</evidence>
<organism evidence="2">
    <name type="scientific">Gymnodinialimonas phycosphaerae</name>
    <dbReference type="NCBI Taxonomy" id="2841589"/>
    <lineage>
        <taxon>Bacteria</taxon>
        <taxon>Pseudomonadati</taxon>
        <taxon>Pseudomonadota</taxon>
        <taxon>Alphaproteobacteria</taxon>
        <taxon>Rhodobacterales</taxon>
        <taxon>Paracoccaceae</taxon>
        <taxon>Gymnodinialimonas</taxon>
    </lineage>
</organism>
<gene>
    <name evidence="2" type="ORF">KUL25_11400</name>
</gene>
<proteinExistence type="predicted"/>